<dbReference type="Proteomes" id="UP000805841">
    <property type="component" value="Unassembled WGS sequence"/>
</dbReference>
<dbReference type="RefSeq" id="WP_190424903.1">
    <property type="nucleotide sequence ID" value="NZ_JAAOCA010000036.1"/>
</dbReference>
<dbReference type="EMBL" id="JAAOCA010000036">
    <property type="protein sequence ID" value="MBD1601523.1"/>
    <property type="molecule type" value="Genomic_DNA"/>
</dbReference>
<proteinExistence type="predicted"/>
<protein>
    <submittedName>
        <fullName evidence="1">Uncharacterized protein</fullName>
    </submittedName>
</protein>
<accession>A0ABR7Z878</accession>
<comment type="caution">
    <text evidence="1">The sequence shown here is derived from an EMBL/GenBank/DDBJ whole genome shotgun (WGS) entry which is preliminary data.</text>
</comment>
<gene>
    <name evidence="1" type="ORF">HAQ05_22860</name>
</gene>
<name>A0ABR7Z878_9PSED</name>
<evidence type="ECO:0000313" key="2">
    <source>
        <dbReference type="Proteomes" id="UP000805841"/>
    </source>
</evidence>
<evidence type="ECO:0000313" key="1">
    <source>
        <dbReference type="EMBL" id="MBD1601523.1"/>
    </source>
</evidence>
<sequence length="210" mass="23452">MDSAFTSVIGASVLIFDDDIEPAQRKAVSLAVRFAYRATQDLYKEQGGQWYDYYRRQLRFLGWDAQPPSHVYAPDTRRVSITDHACKQVAAQGLRFGELAARGLDKLKGSPQGTALLEHYAREHHHGMYQLLPCTARRGAAGARLLDLLVYHEELDLHATGNTLFGATSAPLITVHIGLARFDVGSFQRAHMPAIAKRFEKLRGDYLALL</sequence>
<keyword evidence="2" id="KW-1185">Reference proteome</keyword>
<reference evidence="1 2" key="1">
    <citation type="journal article" date="2020" name="Insects">
        <title>Bacteria Belonging to Pseudomonas typographi sp. nov. from the Bark Beetle Ips typographus Have Genomic Potential to Aid in the Host Ecology.</title>
        <authorList>
            <person name="Peral-Aranega E."/>
            <person name="Saati-Santamaria Z."/>
            <person name="Kolarik M."/>
            <person name="Rivas R."/>
            <person name="Garcia-Fraile P."/>
        </authorList>
    </citation>
    <scope>NUCLEOTIDE SEQUENCE [LARGE SCALE GENOMIC DNA]</scope>
    <source>
        <strain evidence="1 2">CA3A</strain>
    </source>
</reference>
<organism evidence="1 2">
    <name type="scientific">Pseudomonas typographi</name>
    <dbReference type="NCBI Taxonomy" id="2715964"/>
    <lineage>
        <taxon>Bacteria</taxon>
        <taxon>Pseudomonadati</taxon>
        <taxon>Pseudomonadota</taxon>
        <taxon>Gammaproteobacteria</taxon>
        <taxon>Pseudomonadales</taxon>
        <taxon>Pseudomonadaceae</taxon>
        <taxon>Pseudomonas</taxon>
    </lineage>
</organism>